<protein>
    <submittedName>
        <fullName evidence="1">Uncharacterized protein</fullName>
    </submittedName>
</protein>
<proteinExistence type="predicted"/>
<organism evidence="1">
    <name type="scientific">marine sediment metagenome</name>
    <dbReference type="NCBI Taxonomy" id="412755"/>
    <lineage>
        <taxon>unclassified sequences</taxon>
        <taxon>metagenomes</taxon>
        <taxon>ecological metagenomes</taxon>
    </lineage>
</organism>
<accession>A0A0F9UZN2</accession>
<gene>
    <name evidence="1" type="ORF">LCGC14_0468420</name>
</gene>
<dbReference type="EMBL" id="LAZR01000492">
    <property type="protein sequence ID" value="KKN66731.1"/>
    <property type="molecule type" value="Genomic_DNA"/>
</dbReference>
<name>A0A0F9UZN2_9ZZZZ</name>
<evidence type="ECO:0000313" key="1">
    <source>
        <dbReference type="EMBL" id="KKN66731.1"/>
    </source>
</evidence>
<dbReference type="AlphaFoldDB" id="A0A0F9UZN2"/>
<sequence>MAGHTGEKRWDQNQFGDEGVGNMIKQSVSQVLAVLLEAESIYQELLELWQFAGGTDQQVADQLFKDVYKTRRQTGIPAIIEVDIVGGVVSNPVIINAGTGYANGVGFSILLVATAGGGDGLAQIIYDVVLGSIVNAVVAVSGSTYTNGVSITVVDLLVPTDTVPETQASSDEIDMVIDAKDTAQAVHELYQALTNVAVAQANRIATLRRMT</sequence>
<comment type="caution">
    <text evidence="1">The sequence shown here is derived from an EMBL/GenBank/DDBJ whole genome shotgun (WGS) entry which is preliminary data.</text>
</comment>
<reference evidence="1" key="1">
    <citation type="journal article" date="2015" name="Nature">
        <title>Complex archaea that bridge the gap between prokaryotes and eukaryotes.</title>
        <authorList>
            <person name="Spang A."/>
            <person name="Saw J.H."/>
            <person name="Jorgensen S.L."/>
            <person name="Zaremba-Niedzwiedzka K."/>
            <person name="Martijn J."/>
            <person name="Lind A.E."/>
            <person name="van Eijk R."/>
            <person name="Schleper C."/>
            <person name="Guy L."/>
            <person name="Ettema T.J."/>
        </authorList>
    </citation>
    <scope>NUCLEOTIDE SEQUENCE</scope>
</reference>